<dbReference type="InterPro" id="IPR011333">
    <property type="entry name" value="SKP1/BTB/POZ_sf"/>
</dbReference>
<dbReference type="OrthoDB" id="9997739at2759"/>
<evidence type="ECO:0000313" key="3">
    <source>
        <dbReference type="Proteomes" id="UP000022910"/>
    </source>
</evidence>
<dbReference type="CDD" id="cd18186">
    <property type="entry name" value="BTB_POZ_ZBTB_KLHL-like"/>
    <property type="match status" value="1"/>
</dbReference>
<dbReference type="SUPFAM" id="SSF54695">
    <property type="entry name" value="POZ domain"/>
    <property type="match status" value="1"/>
</dbReference>
<dbReference type="PANTHER" id="PTHR45774">
    <property type="entry name" value="BTB/POZ DOMAIN-CONTAINING"/>
    <property type="match status" value="1"/>
</dbReference>
<proteinExistence type="predicted"/>
<accession>A0A015JC02</accession>
<dbReference type="EMBL" id="JEMT01023187">
    <property type="protein sequence ID" value="EXX64450.1"/>
    <property type="molecule type" value="Genomic_DNA"/>
</dbReference>
<dbReference type="SMART" id="SM00225">
    <property type="entry name" value="BTB"/>
    <property type="match status" value="1"/>
</dbReference>
<evidence type="ECO:0000313" key="2">
    <source>
        <dbReference type="EMBL" id="EXX64450.1"/>
    </source>
</evidence>
<dbReference type="Pfam" id="PF00651">
    <property type="entry name" value="BTB"/>
    <property type="match status" value="1"/>
</dbReference>
<name>A0A015JC02_RHIIW</name>
<dbReference type="InterPro" id="IPR000210">
    <property type="entry name" value="BTB/POZ_dom"/>
</dbReference>
<gene>
    <name evidence="2" type="ORF">RirG_142580</name>
</gene>
<dbReference type="SMR" id="A0A015JC02"/>
<protein>
    <recommendedName>
        <fullName evidence="1">BTB domain-containing protein</fullName>
    </recommendedName>
</protein>
<dbReference type="PROSITE" id="PS50097">
    <property type="entry name" value="BTB"/>
    <property type="match status" value="1"/>
</dbReference>
<dbReference type="Pfam" id="PF07707">
    <property type="entry name" value="BACK"/>
    <property type="match status" value="1"/>
</dbReference>
<keyword evidence="3" id="KW-1185">Reference proteome</keyword>
<dbReference type="InterPro" id="IPR011705">
    <property type="entry name" value="BACK"/>
</dbReference>
<dbReference type="AlphaFoldDB" id="A0A015JC02"/>
<organism evidence="2 3">
    <name type="scientific">Rhizophagus irregularis (strain DAOM 197198w)</name>
    <name type="common">Glomus intraradices</name>
    <dbReference type="NCBI Taxonomy" id="1432141"/>
    <lineage>
        <taxon>Eukaryota</taxon>
        <taxon>Fungi</taxon>
        <taxon>Fungi incertae sedis</taxon>
        <taxon>Mucoromycota</taxon>
        <taxon>Glomeromycotina</taxon>
        <taxon>Glomeromycetes</taxon>
        <taxon>Glomerales</taxon>
        <taxon>Glomeraceae</taxon>
        <taxon>Rhizophagus</taxon>
    </lineage>
</organism>
<reference evidence="2 3" key="1">
    <citation type="submission" date="2014-02" db="EMBL/GenBank/DDBJ databases">
        <title>Single nucleus genome sequencing reveals high similarity among nuclei of an endomycorrhizal fungus.</title>
        <authorList>
            <person name="Lin K."/>
            <person name="Geurts R."/>
            <person name="Zhang Z."/>
            <person name="Limpens E."/>
            <person name="Saunders D.G."/>
            <person name="Mu D."/>
            <person name="Pang E."/>
            <person name="Cao H."/>
            <person name="Cha H."/>
            <person name="Lin T."/>
            <person name="Zhou Q."/>
            <person name="Shang Y."/>
            <person name="Li Y."/>
            <person name="Ivanov S."/>
            <person name="Sharma T."/>
            <person name="Velzen R.V."/>
            <person name="Ruijter N.D."/>
            <person name="Aanen D.K."/>
            <person name="Win J."/>
            <person name="Kamoun S."/>
            <person name="Bisseling T."/>
            <person name="Huang S."/>
        </authorList>
    </citation>
    <scope>NUCLEOTIDE SEQUENCE [LARGE SCALE GENOMIC DNA]</scope>
    <source>
        <strain evidence="3">DAOM197198w</strain>
    </source>
</reference>
<evidence type="ECO:0000259" key="1">
    <source>
        <dbReference type="PROSITE" id="PS50097"/>
    </source>
</evidence>
<feature type="domain" description="BTB" evidence="1">
    <location>
        <begin position="23"/>
        <end position="104"/>
    </location>
</feature>
<dbReference type="Gene3D" id="1.25.40.420">
    <property type="match status" value="1"/>
</dbReference>
<dbReference type="Proteomes" id="UP000022910">
    <property type="component" value="Unassembled WGS sequence"/>
</dbReference>
<comment type="caution">
    <text evidence="2">The sequence shown here is derived from an EMBL/GenBank/DDBJ whole genome shotgun (WGS) entry which is preliminary data.</text>
</comment>
<dbReference type="Gene3D" id="3.30.710.10">
    <property type="entry name" value="Potassium Channel Kv1.1, Chain A"/>
    <property type="match status" value="1"/>
</dbReference>
<sequence length="321" mass="37767">MASKFHSGLSKDLSLMINNSDDHNVIIQVGKNREFRAHSYILISRSPYFKSAFLKKEFQTTFIVSEDGFITNDNVMKFKIPYINPIVFEIILKYIYTGEVDITGQSRLIVFELLVASDELLLEELFEHVRDYLIEKQAIWIQENFVLVLRTVFKLASYKKLQNYCIETICADPQPFFTSKNFLSLNKVSLYNLLRRNDLQIDEIDIWDCLIKWGIGQTPGFGIRNSDRTMWNKKSYEALKKTLNHFIPLIRFVEISSNDYFDKVRPYKAIIPDRIYEEIEEFYFKGTLPKKTTLPPRTGMIKMIESNIIKPILTFMITNWI</sequence>
<dbReference type="PANTHER" id="PTHR45774:SF3">
    <property type="entry name" value="BTB (POZ) DOMAIN-CONTAINING 2B-RELATED"/>
    <property type="match status" value="1"/>
</dbReference>
<dbReference type="HOGENOM" id="CLU_021542_0_1_1"/>